<dbReference type="SUPFAM" id="SSF52980">
    <property type="entry name" value="Restriction endonuclease-like"/>
    <property type="match status" value="1"/>
</dbReference>
<dbReference type="GeneID" id="57097437"/>
<gene>
    <name evidence="2" type="ORF">VF08_19620</name>
</gene>
<dbReference type="AlphaFoldDB" id="A0A9Q5ZAG4"/>
<dbReference type="RefSeq" id="WP_099069342.1">
    <property type="nucleotide sequence ID" value="NZ_LAHD01000058.1"/>
</dbReference>
<protein>
    <recommendedName>
        <fullName evidence="1">Putative restriction endonuclease domain-containing protein</fullName>
    </recommendedName>
</protein>
<evidence type="ECO:0000259" key="1">
    <source>
        <dbReference type="Pfam" id="PF05685"/>
    </source>
</evidence>
<name>A0A9Q5ZAG4_NOSLI</name>
<dbReference type="PANTHER" id="PTHR34107:SF4">
    <property type="entry name" value="SLL1222 PROTEIN"/>
    <property type="match status" value="1"/>
</dbReference>
<organism evidence="2 3">
    <name type="scientific">Nostoc linckia z8</name>
    <dbReference type="NCBI Taxonomy" id="1628746"/>
    <lineage>
        <taxon>Bacteria</taxon>
        <taxon>Bacillati</taxon>
        <taxon>Cyanobacteriota</taxon>
        <taxon>Cyanophyceae</taxon>
        <taxon>Nostocales</taxon>
        <taxon>Nostocaceae</taxon>
        <taxon>Nostoc</taxon>
    </lineage>
</organism>
<dbReference type="Gene3D" id="3.90.1570.10">
    <property type="entry name" value="tt1808, chain A"/>
    <property type="match status" value="1"/>
</dbReference>
<dbReference type="CDD" id="cd06260">
    <property type="entry name" value="DUF820-like"/>
    <property type="match status" value="1"/>
</dbReference>
<feature type="domain" description="Putative restriction endonuclease" evidence="1">
    <location>
        <begin position="15"/>
        <end position="184"/>
    </location>
</feature>
<accession>A0A9Q5ZAG4</accession>
<sequence>MSQMLNTGVRWTTQDVELLPENEGTRYEIVDGELFMTRAPHFKHQQTCGRIFQELNIWSESTGLGEAVINPGVLFSESDNVIPDVVWATKETLALTLDEAGHLTGAPDLVVEVLSSSNEDLRRDKEAKLKLYSSRGVKEYWIADWRSRKLEVYRREQNQLKLVETLFSSDIIISPLLPGFSCTVNQFFPV</sequence>
<evidence type="ECO:0000313" key="3">
    <source>
        <dbReference type="Proteomes" id="UP000222310"/>
    </source>
</evidence>
<dbReference type="InterPro" id="IPR011335">
    <property type="entry name" value="Restrct_endonuc-II-like"/>
</dbReference>
<reference evidence="2 3" key="1">
    <citation type="submission" date="2015-02" db="EMBL/GenBank/DDBJ databases">
        <title>Nostoc linckia genome annotation.</title>
        <authorList>
            <person name="Zhou Z."/>
        </authorList>
    </citation>
    <scope>NUCLEOTIDE SEQUENCE [LARGE SCALE GENOMIC DNA]</scope>
    <source>
        <strain evidence="3">z8</strain>
    </source>
</reference>
<dbReference type="InterPro" id="IPR008538">
    <property type="entry name" value="Uma2"/>
</dbReference>
<comment type="caution">
    <text evidence="2">The sequence shown here is derived from an EMBL/GenBank/DDBJ whole genome shotgun (WGS) entry which is preliminary data.</text>
</comment>
<proteinExistence type="predicted"/>
<dbReference type="Pfam" id="PF05685">
    <property type="entry name" value="Uma2"/>
    <property type="match status" value="1"/>
</dbReference>
<dbReference type="EMBL" id="LAHD01000058">
    <property type="protein sequence ID" value="PHK02191.1"/>
    <property type="molecule type" value="Genomic_DNA"/>
</dbReference>
<dbReference type="InterPro" id="IPR012296">
    <property type="entry name" value="Nuclease_put_TT1808"/>
</dbReference>
<dbReference type="PANTHER" id="PTHR34107">
    <property type="entry name" value="SLL0198 PROTEIN-RELATED"/>
    <property type="match status" value="1"/>
</dbReference>
<evidence type="ECO:0000313" key="2">
    <source>
        <dbReference type="EMBL" id="PHK02191.1"/>
    </source>
</evidence>
<dbReference type="Proteomes" id="UP000222310">
    <property type="component" value="Unassembled WGS sequence"/>
</dbReference>